<evidence type="ECO:0000313" key="1">
    <source>
        <dbReference type="EMBL" id="MCJ0825954.1"/>
    </source>
</evidence>
<name>A0ABT0A4Q4_9GAMM</name>
<evidence type="ECO:0000313" key="2">
    <source>
        <dbReference type="Proteomes" id="UP001165423"/>
    </source>
</evidence>
<sequence>MQTPVDARIADDNRLQRAVQRAMAPAQRPPLPGRALIGERLADHGTDSGREARTKMADELHQLVAQVEALRRNPTLNAAQIELAVADDVQARVDRLLAECEEQGQVIQTMERAVEQGIDAALSPPRPEWYGLATEYRAALLDMTDEQREAFIERLQGTRDMPLLRYAIGSVPPELSGVSFGVHRNMEGTLLALKDPTLLSRPADLKKRRAALAVAVDGIRRTAAELVDSEAAAVLRSLAEGNPT</sequence>
<gene>
    <name evidence="1" type="ORF">MQC88_08295</name>
</gene>
<dbReference type="Proteomes" id="UP001165423">
    <property type="component" value="Unassembled WGS sequence"/>
</dbReference>
<dbReference type="RefSeq" id="WP_243320959.1">
    <property type="nucleotide sequence ID" value="NZ_JALGCL010000002.1"/>
</dbReference>
<accession>A0ABT0A4Q4</accession>
<keyword evidence="2" id="KW-1185">Reference proteome</keyword>
<organism evidence="1 2">
    <name type="scientific">Cognatiluteimonas sedimenti</name>
    <dbReference type="NCBI Taxonomy" id="2927791"/>
    <lineage>
        <taxon>Bacteria</taxon>
        <taxon>Pseudomonadati</taxon>
        <taxon>Pseudomonadota</taxon>
        <taxon>Gammaproteobacteria</taxon>
        <taxon>Lysobacterales</taxon>
        <taxon>Lysobacteraceae</taxon>
        <taxon>Cognatiluteimonas</taxon>
    </lineage>
</organism>
<reference evidence="1 2" key="1">
    <citation type="submission" date="2022-03" db="EMBL/GenBank/DDBJ databases">
        <title>Luteimonas soily sp. nov., a novel bacterium isolated from the soil.</title>
        <authorList>
            <person name="Zhang X."/>
        </authorList>
    </citation>
    <scope>NUCLEOTIDE SEQUENCE [LARGE SCALE GENOMIC DNA]</scope>
    <source>
        <strain evidence="1 2">50</strain>
    </source>
</reference>
<comment type="caution">
    <text evidence="1">The sequence shown here is derived from an EMBL/GenBank/DDBJ whole genome shotgun (WGS) entry which is preliminary data.</text>
</comment>
<protein>
    <submittedName>
        <fullName evidence="1">Uncharacterized protein</fullName>
    </submittedName>
</protein>
<dbReference type="EMBL" id="JALGCL010000002">
    <property type="protein sequence ID" value="MCJ0825954.1"/>
    <property type="molecule type" value="Genomic_DNA"/>
</dbReference>
<proteinExistence type="predicted"/>